<protein>
    <submittedName>
        <fullName evidence="1">Uncharacterized protein</fullName>
    </submittedName>
</protein>
<evidence type="ECO:0000313" key="1">
    <source>
        <dbReference type="EMBL" id="MBX48409.1"/>
    </source>
</evidence>
<reference evidence="1" key="1">
    <citation type="submission" date="2018-02" db="EMBL/GenBank/DDBJ databases">
        <title>Rhizophora mucronata_Transcriptome.</title>
        <authorList>
            <person name="Meera S.P."/>
            <person name="Sreeshan A."/>
            <person name="Augustine A."/>
        </authorList>
    </citation>
    <scope>NUCLEOTIDE SEQUENCE</scope>
    <source>
        <tissue evidence="1">Leaf</tissue>
    </source>
</reference>
<sequence length="26" mass="2721">MHSFESSGLKLVSVISSTGDKAHSIC</sequence>
<organism evidence="1">
    <name type="scientific">Rhizophora mucronata</name>
    <name type="common">Asiatic mangrove</name>
    <dbReference type="NCBI Taxonomy" id="61149"/>
    <lineage>
        <taxon>Eukaryota</taxon>
        <taxon>Viridiplantae</taxon>
        <taxon>Streptophyta</taxon>
        <taxon>Embryophyta</taxon>
        <taxon>Tracheophyta</taxon>
        <taxon>Spermatophyta</taxon>
        <taxon>Magnoliopsida</taxon>
        <taxon>eudicotyledons</taxon>
        <taxon>Gunneridae</taxon>
        <taxon>Pentapetalae</taxon>
        <taxon>rosids</taxon>
        <taxon>fabids</taxon>
        <taxon>Malpighiales</taxon>
        <taxon>Rhizophoraceae</taxon>
        <taxon>Rhizophora</taxon>
    </lineage>
</organism>
<dbReference type="EMBL" id="GGEC01067925">
    <property type="protein sequence ID" value="MBX48409.1"/>
    <property type="molecule type" value="Transcribed_RNA"/>
</dbReference>
<dbReference type="AlphaFoldDB" id="A0A2P2P178"/>
<proteinExistence type="predicted"/>
<name>A0A2P2P178_RHIMU</name>
<accession>A0A2P2P178</accession>